<dbReference type="PRINTS" id="PR00344">
    <property type="entry name" value="BCTRLSENSOR"/>
</dbReference>
<evidence type="ECO:0000256" key="18">
    <source>
        <dbReference type="SAM" id="Phobius"/>
    </source>
</evidence>
<keyword evidence="18" id="KW-1133">Transmembrane helix</keyword>
<keyword evidence="7" id="KW-0963">Cytoplasm</keyword>
<dbReference type="SUPFAM" id="SSF55874">
    <property type="entry name" value="ATPase domain of HSP90 chaperone/DNA topoisomerase II/histidine kinase"/>
    <property type="match status" value="1"/>
</dbReference>
<dbReference type="GO" id="GO:0005737">
    <property type="term" value="C:cytoplasm"/>
    <property type="evidence" value="ECO:0007669"/>
    <property type="project" value="UniProtKB-SubCell"/>
</dbReference>
<evidence type="ECO:0000256" key="6">
    <source>
        <dbReference type="ARBA" id="ARBA00022485"/>
    </source>
</evidence>
<comment type="function">
    <text evidence="14">Member of the two-component regulatory system NreB/NreC involved in the control of dissimilatory nitrate/nitrite reduction in response to oxygen. NreB functions as a direct oxygen sensor histidine kinase which is autophosphorylated, in the absence of oxygen, probably at the conserved histidine residue, and transfers its phosphate group probably to a conserved aspartate residue of NreC. NreB/NreC activates the expression of the nitrate (narGHJI) and nitrite (nir) reductase operons, as well as the putative nitrate transporter gene narT.</text>
</comment>
<dbReference type="InterPro" id="IPR036890">
    <property type="entry name" value="HATPase_C_sf"/>
</dbReference>
<feature type="transmembrane region" description="Helical" evidence="18">
    <location>
        <begin position="41"/>
        <end position="60"/>
    </location>
</feature>
<dbReference type="Proteomes" id="UP000182977">
    <property type="component" value="Chromosome I"/>
</dbReference>
<comment type="catalytic activity">
    <reaction evidence="1">
        <text>ATP + protein L-histidine = ADP + protein N-phospho-L-histidine.</text>
        <dbReference type="EC" id="2.7.13.3"/>
    </reaction>
</comment>
<evidence type="ECO:0000256" key="16">
    <source>
        <dbReference type="SAM" id="Coils"/>
    </source>
</evidence>
<dbReference type="SMART" id="SM00387">
    <property type="entry name" value="HATPase_c"/>
    <property type="match status" value="1"/>
</dbReference>
<organism evidence="20 21">
    <name type="scientific">Jiangella alkaliphila</name>
    <dbReference type="NCBI Taxonomy" id="419479"/>
    <lineage>
        <taxon>Bacteria</taxon>
        <taxon>Bacillati</taxon>
        <taxon>Actinomycetota</taxon>
        <taxon>Actinomycetes</taxon>
        <taxon>Jiangellales</taxon>
        <taxon>Jiangellaceae</taxon>
        <taxon>Jiangella</taxon>
    </lineage>
</organism>
<dbReference type="PANTHER" id="PTHR24421:SF62">
    <property type="entry name" value="SENSORY TRANSDUCTION HISTIDINE KINASE"/>
    <property type="match status" value="1"/>
</dbReference>
<evidence type="ECO:0000256" key="3">
    <source>
        <dbReference type="ARBA" id="ARBA00004496"/>
    </source>
</evidence>
<dbReference type="Pfam" id="PF07730">
    <property type="entry name" value="HisKA_3"/>
    <property type="match status" value="1"/>
</dbReference>
<dbReference type="PANTHER" id="PTHR24421">
    <property type="entry name" value="NITRATE/NITRITE SENSOR PROTEIN NARX-RELATED"/>
    <property type="match status" value="1"/>
</dbReference>
<evidence type="ECO:0000256" key="13">
    <source>
        <dbReference type="ARBA" id="ARBA00023014"/>
    </source>
</evidence>
<feature type="transmembrane region" description="Helical" evidence="18">
    <location>
        <begin position="106"/>
        <end position="123"/>
    </location>
</feature>
<evidence type="ECO:0000256" key="8">
    <source>
        <dbReference type="ARBA" id="ARBA00022679"/>
    </source>
</evidence>
<dbReference type="Gene3D" id="3.30.565.10">
    <property type="entry name" value="Histidine kinase-like ATPase, C-terminal domain"/>
    <property type="match status" value="1"/>
</dbReference>
<name>A0A1H2GYX6_9ACTN</name>
<comment type="subcellular location">
    <subcellularLocation>
        <location evidence="3">Cytoplasm</location>
    </subcellularLocation>
</comment>
<evidence type="ECO:0000256" key="10">
    <source>
        <dbReference type="ARBA" id="ARBA00022777"/>
    </source>
</evidence>
<dbReference type="Pfam" id="PF02518">
    <property type="entry name" value="HATPase_c"/>
    <property type="match status" value="1"/>
</dbReference>
<feature type="coiled-coil region" evidence="16">
    <location>
        <begin position="156"/>
        <end position="190"/>
    </location>
</feature>
<dbReference type="RefSeq" id="WP_046766416.1">
    <property type="nucleotide sequence ID" value="NZ_KQ061219.1"/>
</dbReference>
<keyword evidence="11" id="KW-0408">Iron</keyword>
<feature type="transmembrane region" description="Helical" evidence="18">
    <location>
        <begin position="15"/>
        <end position="34"/>
    </location>
</feature>
<evidence type="ECO:0000256" key="4">
    <source>
        <dbReference type="ARBA" id="ARBA00012438"/>
    </source>
</evidence>
<evidence type="ECO:0000256" key="11">
    <source>
        <dbReference type="ARBA" id="ARBA00023004"/>
    </source>
</evidence>
<dbReference type="InterPro" id="IPR011712">
    <property type="entry name" value="Sig_transdc_His_kin_sub3_dim/P"/>
</dbReference>
<dbReference type="AlphaFoldDB" id="A0A1H2GYX6"/>
<evidence type="ECO:0000256" key="14">
    <source>
        <dbReference type="ARBA" id="ARBA00024827"/>
    </source>
</evidence>
<evidence type="ECO:0000256" key="2">
    <source>
        <dbReference type="ARBA" id="ARBA00001966"/>
    </source>
</evidence>
<dbReference type="GO" id="GO:0051539">
    <property type="term" value="F:4 iron, 4 sulfur cluster binding"/>
    <property type="evidence" value="ECO:0007669"/>
    <property type="project" value="UniProtKB-KW"/>
</dbReference>
<proteinExistence type="predicted"/>
<keyword evidence="21" id="KW-1185">Reference proteome</keyword>
<dbReference type="GO" id="GO:0016020">
    <property type="term" value="C:membrane"/>
    <property type="evidence" value="ECO:0007669"/>
    <property type="project" value="InterPro"/>
</dbReference>
<evidence type="ECO:0000256" key="15">
    <source>
        <dbReference type="ARBA" id="ARBA00030800"/>
    </source>
</evidence>
<dbReference type="GO" id="GO:0046872">
    <property type="term" value="F:metal ion binding"/>
    <property type="evidence" value="ECO:0007669"/>
    <property type="project" value="UniProtKB-KW"/>
</dbReference>
<dbReference type="GO" id="GO:0046983">
    <property type="term" value="F:protein dimerization activity"/>
    <property type="evidence" value="ECO:0007669"/>
    <property type="project" value="InterPro"/>
</dbReference>
<feature type="region of interest" description="Disordered" evidence="17">
    <location>
        <begin position="387"/>
        <end position="407"/>
    </location>
</feature>
<keyword evidence="12" id="KW-0902">Two-component regulatory system</keyword>
<keyword evidence="16" id="KW-0175">Coiled coil</keyword>
<dbReference type="EC" id="2.7.13.3" evidence="4"/>
<dbReference type="InterPro" id="IPR004358">
    <property type="entry name" value="Sig_transdc_His_kin-like_C"/>
</dbReference>
<keyword evidence="10 20" id="KW-0418">Kinase</keyword>
<feature type="transmembrane region" description="Helical" evidence="18">
    <location>
        <begin position="135"/>
        <end position="155"/>
    </location>
</feature>
<protein>
    <recommendedName>
        <fullName evidence="5">Oxygen sensor histidine kinase NreB</fullName>
        <ecNumber evidence="4">2.7.13.3</ecNumber>
    </recommendedName>
    <alternativeName>
        <fullName evidence="15">Nitrogen regulation protein B</fullName>
    </alternativeName>
</protein>
<gene>
    <name evidence="20" type="ORF">SAMN04488563_0751</name>
</gene>
<sequence>MAREPQPWEQWKTEWQHAFFVVALGLASLGAVTSSTEGVPAAARLGFAAGLGAWYGYWFVLRPDASVAHLPYLLGAAALWAVMAALDPALLWVGAVAVVPYCMRHAWWAAAGFVVLGGAWLWQRFATEGALDWSTVLGCALGVVAVAAISGYIAMLDREGRRRQALLEELAAAHAELAAAERQAGRLAERQRLARDIHDTLTQGFASISMLLDAALADLPPDGPAQRRIDQAIRTARENLAESRRLVEALRPVHLDDARLPDAVRQLTSRLTDETGVAADTVITGTPVGLDPTVEATMLRVIQEALTNARRHAAADTVTVTISYLDDVVVVDVHDDGLGFNTSARSPGVGLPAMRERVDGVGGALTIESTPGDGTTVAVTVPATATSRVDMVPDGDSVANHRSPASP</sequence>
<dbReference type="InterPro" id="IPR005467">
    <property type="entry name" value="His_kinase_dom"/>
</dbReference>
<dbReference type="InterPro" id="IPR017205">
    <property type="entry name" value="Sig_transdc_His_kinase_ChrS"/>
</dbReference>
<feature type="domain" description="Histidine kinase" evidence="19">
    <location>
        <begin position="298"/>
        <end position="385"/>
    </location>
</feature>
<evidence type="ECO:0000313" key="21">
    <source>
        <dbReference type="Proteomes" id="UP000182977"/>
    </source>
</evidence>
<evidence type="ECO:0000313" key="20">
    <source>
        <dbReference type="EMBL" id="SDU24786.1"/>
    </source>
</evidence>
<evidence type="ECO:0000256" key="1">
    <source>
        <dbReference type="ARBA" id="ARBA00000085"/>
    </source>
</evidence>
<evidence type="ECO:0000256" key="12">
    <source>
        <dbReference type="ARBA" id="ARBA00023012"/>
    </source>
</evidence>
<dbReference type="CDD" id="cd16917">
    <property type="entry name" value="HATPase_UhpB-NarQ-NarX-like"/>
    <property type="match status" value="1"/>
</dbReference>
<dbReference type="PROSITE" id="PS50109">
    <property type="entry name" value="HIS_KIN"/>
    <property type="match status" value="1"/>
</dbReference>
<evidence type="ECO:0000259" key="19">
    <source>
        <dbReference type="PROSITE" id="PS50109"/>
    </source>
</evidence>
<keyword evidence="9" id="KW-0479">Metal-binding</keyword>
<feature type="transmembrane region" description="Helical" evidence="18">
    <location>
        <begin position="72"/>
        <end position="99"/>
    </location>
</feature>
<evidence type="ECO:0000256" key="9">
    <source>
        <dbReference type="ARBA" id="ARBA00022723"/>
    </source>
</evidence>
<evidence type="ECO:0000256" key="17">
    <source>
        <dbReference type="SAM" id="MobiDB-lite"/>
    </source>
</evidence>
<keyword evidence="6" id="KW-0004">4Fe-4S</keyword>
<dbReference type="InterPro" id="IPR050482">
    <property type="entry name" value="Sensor_HK_TwoCompSys"/>
</dbReference>
<dbReference type="GO" id="GO:0000155">
    <property type="term" value="F:phosphorelay sensor kinase activity"/>
    <property type="evidence" value="ECO:0007669"/>
    <property type="project" value="InterPro"/>
</dbReference>
<accession>A0A1H2GYX6</accession>
<dbReference type="EMBL" id="LT629791">
    <property type="protein sequence ID" value="SDU24786.1"/>
    <property type="molecule type" value="Genomic_DNA"/>
</dbReference>
<reference evidence="21" key="1">
    <citation type="submission" date="2016-10" db="EMBL/GenBank/DDBJ databases">
        <authorList>
            <person name="Varghese N."/>
            <person name="Submissions S."/>
        </authorList>
    </citation>
    <scope>NUCLEOTIDE SEQUENCE [LARGE SCALE GENOMIC DNA]</scope>
    <source>
        <strain evidence="21">DSM 45079</strain>
    </source>
</reference>
<dbReference type="InterPro" id="IPR003594">
    <property type="entry name" value="HATPase_dom"/>
</dbReference>
<comment type="cofactor">
    <cofactor evidence="2">
        <name>[4Fe-4S] cluster</name>
        <dbReference type="ChEBI" id="CHEBI:49883"/>
    </cofactor>
</comment>
<evidence type="ECO:0000256" key="5">
    <source>
        <dbReference type="ARBA" id="ARBA00017322"/>
    </source>
</evidence>
<keyword evidence="18" id="KW-0472">Membrane</keyword>
<dbReference type="STRING" id="419479.SAMN04488563_0751"/>
<keyword evidence="18" id="KW-0812">Transmembrane</keyword>
<dbReference type="PIRSF" id="PIRSF037434">
    <property type="entry name" value="STHK_ChrS"/>
    <property type="match status" value="1"/>
</dbReference>
<keyword evidence="8" id="KW-0808">Transferase</keyword>
<keyword evidence="13" id="KW-0411">Iron-sulfur</keyword>
<dbReference type="Gene3D" id="1.20.5.1930">
    <property type="match status" value="1"/>
</dbReference>
<dbReference type="OrthoDB" id="144293at2"/>
<evidence type="ECO:0000256" key="7">
    <source>
        <dbReference type="ARBA" id="ARBA00022490"/>
    </source>
</evidence>